<dbReference type="PANTHER" id="PTHR42784">
    <property type="entry name" value="PYRANOSE 2-OXIDASE"/>
    <property type="match status" value="1"/>
</dbReference>
<reference evidence="8 9" key="1">
    <citation type="submission" date="2019-07" db="EMBL/GenBank/DDBJ databases">
        <title>Whole genome shotgun sequence of Skermanella aerolata NBRC 106429.</title>
        <authorList>
            <person name="Hosoyama A."/>
            <person name="Uohara A."/>
            <person name="Ohji S."/>
            <person name="Ichikawa N."/>
        </authorList>
    </citation>
    <scope>NUCLEOTIDE SEQUENCE [LARGE SCALE GENOMIC DNA]</scope>
    <source>
        <strain evidence="8 9">NBRC 106429</strain>
    </source>
</reference>
<accession>A0A512DKQ4</accession>
<dbReference type="AlphaFoldDB" id="A0A512DKQ4"/>
<sequence>MFIDLRSVPDETVIDTDVCIVGGGAAGITLAMELLGQGHRTCLLESGGLDFDDDVQALNDGDCISEQKIDLLWSRLRYFGGTTGHWGGNCAPLDPQDFEERPWIPDSGWPFGIAEMEPYYPRAYRYCELPVPNFSADYWAEQSESFRNRRLSLKGDPISEKIFLKSPPTRFGEVYRAGLVTAGNLCQVYLNANVVEIEADAEAKQALSLRTGGIDGKTHRFRARIFVLAAGLENARLLLLSDRVRPQGLGNDHDTVGRYFMAHTTLRTGLAMLSIPEGTASYYATLGWEQRFQSEVNPFIDALQPSREAQEREGILNTVVFFEESYEGERTPGFIAMRRIAKQIVYGRVPDNLAHDLGTVIGDLDQVIKALYARSFGDKSYKILQTRFFSEQAPNRDSRVMLGTDLDALGQRKLTLDWRLGDLDKRTILRTQKLLAEQFGALGIGRLRIDFQSEDEPWPRGVDSSAHFMGSTRMSRDPRRGVVDENCRVHGIENLYVAGGSVFPTSGATMLTVNIVALAVRLADHLRGKLI</sequence>
<dbReference type="OrthoDB" id="9798604at2"/>
<evidence type="ECO:0000259" key="6">
    <source>
        <dbReference type="Pfam" id="PF01494"/>
    </source>
</evidence>
<dbReference type="InterPro" id="IPR051473">
    <property type="entry name" value="P2Ox-like"/>
</dbReference>
<dbReference type="RefSeq" id="WP_044425956.1">
    <property type="nucleotide sequence ID" value="NZ_BJYZ01000003.1"/>
</dbReference>
<dbReference type="EMBL" id="BJYZ01000003">
    <property type="protein sequence ID" value="GEO37051.1"/>
    <property type="molecule type" value="Genomic_DNA"/>
</dbReference>
<gene>
    <name evidence="8" type="ORF">SAE02_11990</name>
</gene>
<comment type="cofactor">
    <cofactor evidence="1">
        <name>FAD</name>
        <dbReference type="ChEBI" id="CHEBI:57692"/>
    </cofactor>
</comment>
<feature type="domain" description="FAD-binding" evidence="6">
    <location>
        <begin position="15"/>
        <end position="46"/>
    </location>
</feature>
<dbReference type="Pfam" id="PF01494">
    <property type="entry name" value="FAD_binding_3"/>
    <property type="match status" value="1"/>
</dbReference>
<keyword evidence="9" id="KW-1185">Reference proteome</keyword>
<proteinExistence type="inferred from homology"/>
<comment type="caution">
    <text evidence="8">The sequence shown here is derived from an EMBL/GenBank/DDBJ whole genome shotgun (WGS) entry which is preliminary data.</text>
</comment>
<dbReference type="SUPFAM" id="SSF51905">
    <property type="entry name" value="FAD/NAD(P)-binding domain"/>
    <property type="match status" value="1"/>
</dbReference>
<keyword evidence="4" id="KW-0274">FAD</keyword>
<evidence type="ECO:0000256" key="1">
    <source>
        <dbReference type="ARBA" id="ARBA00001974"/>
    </source>
</evidence>
<feature type="domain" description="Glucose-methanol-choline oxidoreductase C-terminal" evidence="7">
    <location>
        <begin position="394"/>
        <end position="519"/>
    </location>
</feature>
<name>A0A512DKQ4_9PROT</name>
<dbReference type="PANTHER" id="PTHR42784:SF1">
    <property type="entry name" value="PYRANOSE 2-OXIDASE"/>
    <property type="match status" value="1"/>
</dbReference>
<evidence type="ECO:0000256" key="5">
    <source>
        <dbReference type="ARBA" id="ARBA00023002"/>
    </source>
</evidence>
<evidence type="ECO:0000313" key="8">
    <source>
        <dbReference type="EMBL" id="GEO37051.1"/>
    </source>
</evidence>
<dbReference type="Pfam" id="PF05199">
    <property type="entry name" value="GMC_oxred_C"/>
    <property type="match status" value="1"/>
</dbReference>
<evidence type="ECO:0000256" key="2">
    <source>
        <dbReference type="ARBA" id="ARBA00010790"/>
    </source>
</evidence>
<dbReference type="Proteomes" id="UP000321523">
    <property type="component" value="Unassembled WGS sequence"/>
</dbReference>
<dbReference type="InterPro" id="IPR002938">
    <property type="entry name" value="FAD-bd"/>
</dbReference>
<keyword evidence="3" id="KW-0285">Flavoprotein</keyword>
<evidence type="ECO:0000256" key="3">
    <source>
        <dbReference type="ARBA" id="ARBA00022630"/>
    </source>
</evidence>
<protein>
    <submittedName>
        <fullName evidence="8">Uncharacterized protein</fullName>
    </submittedName>
</protein>
<keyword evidence="5" id="KW-0560">Oxidoreductase</keyword>
<dbReference type="InterPro" id="IPR036188">
    <property type="entry name" value="FAD/NAD-bd_sf"/>
</dbReference>
<evidence type="ECO:0000313" key="9">
    <source>
        <dbReference type="Proteomes" id="UP000321523"/>
    </source>
</evidence>
<dbReference type="InterPro" id="IPR007867">
    <property type="entry name" value="GMC_OxRtase_C"/>
</dbReference>
<comment type="similarity">
    <text evidence="2">Belongs to the GMC oxidoreductase family.</text>
</comment>
<organism evidence="8 9">
    <name type="scientific">Skermanella aerolata</name>
    <dbReference type="NCBI Taxonomy" id="393310"/>
    <lineage>
        <taxon>Bacteria</taxon>
        <taxon>Pseudomonadati</taxon>
        <taxon>Pseudomonadota</taxon>
        <taxon>Alphaproteobacteria</taxon>
        <taxon>Rhodospirillales</taxon>
        <taxon>Azospirillaceae</taxon>
        <taxon>Skermanella</taxon>
    </lineage>
</organism>
<evidence type="ECO:0000256" key="4">
    <source>
        <dbReference type="ARBA" id="ARBA00022827"/>
    </source>
</evidence>
<dbReference type="Gene3D" id="3.50.50.60">
    <property type="entry name" value="FAD/NAD(P)-binding domain"/>
    <property type="match status" value="2"/>
</dbReference>
<evidence type="ECO:0000259" key="7">
    <source>
        <dbReference type="Pfam" id="PF05199"/>
    </source>
</evidence>
<dbReference type="GO" id="GO:0016614">
    <property type="term" value="F:oxidoreductase activity, acting on CH-OH group of donors"/>
    <property type="evidence" value="ECO:0007669"/>
    <property type="project" value="InterPro"/>
</dbReference>
<dbReference type="GO" id="GO:0071949">
    <property type="term" value="F:FAD binding"/>
    <property type="evidence" value="ECO:0007669"/>
    <property type="project" value="InterPro"/>
</dbReference>